<reference evidence="10" key="1">
    <citation type="submission" date="2015-07" db="EMBL/GenBank/DDBJ databases">
        <title>Fjat-14235 jcm11544.</title>
        <authorList>
            <person name="Liu B."/>
            <person name="Wang J."/>
            <person name="Zhu Y."/>
            <person name="Liu G."/>
            <person name="Chen Q."/>
            <person name="Chen Z."/>
            <person name="Lan J."/>
            <person name="Che J."/>
            <person name="Ge C."/>
            <person name="Shi H."/>
            <person name="Pan Z."/>
            <person name="Liu X."/>
        </authorList>
    </citation>
    <scope>NUCLEOTIDE SEQUENCE [LARGE SCALE GENOMIC DNA]</scope>
    <source>
        <strain evidence="10">JCM 11544</strain>
    </source>
</reference>
<dbReference type="Gene3D" id="1.10.101.10">
    <property type="entry name" value="PGBD-like superfamily/PGBD"/>
    <property type="match status" value="1"/>
</dbReference>
<name>A0A0M0G2G3_9BACI</name>
<dbReference type="InterPro" id="IPR002477">
    <property type="entry name" value="Peptidoglycan-bd-like"/>
</dbReference>
<dbReference type="FunFam" id="2.30.42.10:FF:000063">
    <property type="entry name" value="Peptidase, S41 family"/>
    <property type="match status" value="1"/>
</dbReference>
<dbReference type="Proteomes" id="UP000037405">
    <property type="component" value="Unassembled WGS sequence"/>
</dbReference>
<dbReference type="RefSeq" id="WP_053429091.1">
    <property type="nucleotide sequence ID" value="NZ_JBNKIO010000005.1"/>
</dbReference>
<dbReference type="SUPFAM" id="SSF52096">
    <property type="entry name" value="ClpP/crotonase"/>
    <property type="match status" value="1"/>
</dbReference>
<keyword evidence="10" id="KW-1185">Reference proteome</keyword>
<dbReference type="InterPro" id="IPR036034">
    <property type="entry name" value="PDZ_sf"/>
</dbReference>
<dbReference type="InterPro" id="IPR029045">
    <property type="entry name" value="ClpP/crotonase-like_dom_sf"/>
</dbReference>
<dbReference type="OrthoDB" id="9812068at2"/>
<dbReference type="GO" id="GO:0030288">
    <property type="term" value="C:outer membrane-bounded periplasmic space"/>
    <property type="evidence" value="ECO:0007669"/>
    <property type="project" value="TreeGrafter"/>
</dbReference>
<accession>A0A0M0G2G3</accession>
<dbReference type="Gene3D" id="2.30.42.10">
    <property type="match status" value="1"/>
</dbReference>
<evidence type="ECO:0000256" key="1">
    <source>
        <dbReference type="ARBA" id="ARBA00009179"/>
    </source>
</evidence>
<evidence type="ECO:0000256" key="3">
    <source>
        <dbReference type="ARBA" id="ARBA00022801"/>
    </source>
</evidence>
<dbReference type="Gene3D" id="3.30.750.44">
    <property type="match status" value="1"/>
</dbReference>
<proteinExistence type="inferred from homology"/>
<evidence type="ECO:0000256" key="4">
    <source>
        <dbReference type="ARBA" id="ARBA00022825"/>
    </source>
</evidence>
<dbReference type="Pfam" id="PF03572">
    <property type="entry name" value="Peptidase_S41"/>
    <property type="match status" value="1"/>
</dbReference>
<sequence length="476" mass="52376">MNRKGQKLMTITLSMLVGAGAMYGGLEWTGSPDETAELDQSANDKLHKVEVAYDLISDKFFQDVDKSELVEGAIQGMLETLDDPYSVYMNAATAAQFNDALDSSFEGIGAEITILDGKLVIVAPFKNSPAEKAGLKPNDEIISVNGESIKGLNLFESTLKIRGKKGTEVKLGIKREGLSEPLTIGVKRDDIPVETVHSDIKKVDGKEMGYIQITTFSENTANDFKKQLKELEGKDLGGLVIDVRGNPGGLLSSVNEILKEFVTKDKPFVQIQERSGEVMKSFSDKEKKKAYPVVVLIDEGSASASEILAGALKETEGYPLIGTKSFGKGTVQQAVPMGDGSNIKLTMFKWLTPDGNWIHKKGIKPDIPVRQPAYFYAHPLQVEEPLKAEMNNEQVKNAQEMLQGLGYEIDRTDGYYSKKTEAAVKQFQKKNEMKATGTITPDTAEKLQADIYEAVKDEENDTQLQAALEYIQRSNR</sequence>
<keyword evidence="2 7" id="KW-0645">Protease</keyword>
<dbReference type="EC" id="3.4.21.102" evidence="6"/>
<dbReference type="SUPFAM" id="SSF47090">
    <property type="entry name" value="PGBD-like"/>
    <property type="match status" value="1"/>
</dbReference>
<comment type="catalytic activity">
    <reaction evidence="5">
        <text>The enzyme shows specific recognition of a C-terminal tripeptide, Xaa-Yaa-Zaa, in which Xaa is preferably Ala or Leu, Yaa is preferably Ala or Tyr, and Zaa is preferably Ala, but then cleaves at a variable distance from the C-terminus. A typical cleavage is -Ala-Ala-|-Arg-Ala-Ala-Lys-Glu-Asn-Tyr-Ala-Leu-Ala-Ala.</text>
        <dbReference type="EC" id="3.4.21.102"/>
    </reaction>
</comment>
<dbReference type="SMART" id="SM00245">
    <property type="entry name" value="TSPc"/>
    <property type="match status" value="1"/>
</dbReference>
<feature type="domain" description="PDZ" evidence="8">
    <location>
        <begin position="86"/>
        <end position="162"/>
    </location>
</feature>
<dbReference type="Pfam" id="PF13180">
    <property type="entry name" value="PDZ_2"/>
    <property type="match status" value="1"/>
</dbReference>
<dbReference type="PATRIC" id="fig|189381.12.peg.4183"/>
<dbReference type="GO" id="GO:0004252">
    <property type="term" value="F:serine-type endopeptidase activity"/>
    <property type="evidence" value="ECO:0007669"/>
    <property type="project" value="UniProtKB-EC"/>
</dbReference>
<dbReference type="GO" id="GO:0006508">
    <property type="term" value="P:proteolysis"/>
    <property type="evidence" value="ECO:0007669"/>
    <property type="project" value="UniProtKB-KW"/>
</dbReference>
<organism evidence="9 10">
    <name type="scientific">Rossellomorea marisflavi</name>
    <dbReference type="NCBI Taxonomy" id="189381"/>
    <lineage>
        <taxon>Bacteria</taxon>
        <taxon>Bacillati</taxon>
        <taxon>Bacillota</taxon>
        <taxon>Bacilli</taxon>
        <taxon>Bacillales</taxon>
        <taxon>Bacillaceae</taxon>
        <taxon>Rossellomorea</taxon>
    </lineage>
</organism>
<dbReference type="AlphaFoldDB" id="A0A0M0G2G3"/>
<comment type="caution">
    <text evidence="9">The sequence shown here is derived from an EMBL/GenBank/DDBJ whole genome shotgun (WGS) entry which is preliminary data.</text>
</comment>
<dbReference type="CDD" id="cd06782">
    <property type="entry name" value="cpPDZ_CPP-like"/>
    <property type="match status" value="1"/>
</dbReference>
<keyword evidence="4 7" id="KW-0720">Serine protease</keyword>
<keyword evidence="3 7" id="KW-0378">Hydrolase</keyword>
<evidence type="ECO:0000313" key="10">
    <source>
        <dbReference type="Proteomes" id="UP000037405"/>
    </source>
</evidence>
<dbReference type="InterPro" id="IPR055210">
    <property type="entry name" value="CtpA/B_N"/>
</dbReference>
<dbReference type="Pfam" id="PF01471">
    <property type="entry name" value="PG_binding_1"/>
    <property type="match status" value="1"/>
</dbReference>
<dbReference type="FunFam" id="3.30.750.44:FF:000001">
    <property type="entry name" value="S41 family peptidase"/>
    <property type="match status" value="1"/>
</dbReference>
<dbReference type="NCBIfam" id="TIGR00225">
    <property type="entry name" value="prc"/>
    <property type="match status" value="1"/>
</dbReference>
<dbReference type="InterPro" id="IPR036366">
    <property type="entry name" value="PGBDSf"/>
</dbReference>
<dbReference type="EMBL" id="LGUE01000005">
    <property type="protein sequence ID" value="KON83671.1"/>
    <property type="molecule type" value="Genomic_DNA"/>
</dbReference>
<evidence type="ECO:0000313" key="9">
    <source>
        <dbReference type="EMBL" id="KON83671.1"/>
    </source>
</evidence>
<evidence type="ECO:0000256" key="6">
    <source>
        <dbReference type="ARBA" id="ARBA00066637"/>
    </source>
</evidence>
<evidence type="ECO:0000259" key="8">
    <source>
        <dbReference type="PROSITE" id="PS50106"/>
    </source>
</evidence>
<dbReference type="PANTHER" id="PTHR32060:SF29">
    <property type="entry name" value="CARBOXY-TERMINAL PROCESSING PROTEASE CTPB"/>
    <property type="match status" value="1"/>
</dbReference>
<dbReference type="SUPFAM" id="SSF50156">
    <property type="entry name" value="PDZ domain-like"/>
    <property type="match status" value="1"/>
</dbReference>
<evidence type="ECO:0000256" key="2">
    <source>
        <dbReference type="ARBA" id="ARBA00022670"/>
    </source>
</evidence>
<comment type="similarity">
    <text evidence="1 7">Belongs to the peptidase S41A family.</text>
</comment>
<gene>
    <name evidence="9" type="ORF">AF331_15975</name>
</gene>
<dbReference type="CDD" id="cd07560">
    <property type="entry name" value="Peptidase_S41_CPP"/>
    <property type="match status" value="1"/>
</dbReference>
<dbReference type="STRING" id="189381.GCA_900166615_02052"/>
<protein>
    <recommendedName>
        <fullName evidence="6">C-terminal processing peptidase</fullName>
        <ecNumber evidence="6">3.4.21.102</ecNumber>
    </recommendedName>
</protein>
<evidence type="ECO:0000256" key="5">
    <source>
        <dbReference type="ARBA" id="ARBA00051784"/>
    </source>
</evidence>
<dbReference type="InterPro" id="IPR005151">
    <property type="entry name" value="Tail-specific_protease"/>
</dbReference>
<dbReference type="InterPro" id="IPR001478">
    <property type="entry name" value="PDZ"/>
</dbReference>
<dbReference type="InterPro" id="IPR004447">
    <property type="entry name" value="Peptidase_S41A"/>
</dbReference>
<dbReference type="GO" id="GO:0007165">
    <property type="term" value="P:signal transduction"/>
    <property type="evidence" value="ECO:0007669"/>
    <property type="project" value="TreeGrafter"/>
</dbReference>
<dbReference type="Gene3D" id="3.90.226.10">
    <property type="entry name" value="2-enoyl-CoA Hydratase, Chain A, domain 1"/>
    <property type="match status" value="1"/>
</dbReference>
<dbReference type="SMART" id="SM00228">
    <property type="entry name" value="PDZ"/>
    <property type="match status" value="1"/>
</dbReference>
<evidence type="ECO:0000256" key="7">
    <source>
        <dbReference type="RuleBase" id="RU004404"/>
    </source>
</evidence>
<dbReference type="PROSITE" id="PS50106">
    <property type="entry name" value="PDZ"/>
    <property type="match status" value="1"/>
</dbReference>
<dbReference type="InterPro" id="IPR036365">
    <property type="entry name" value="PGBD-like_sf"/>
</dbReference>
<dbReference type="PANTHER" id="PTHR32060">
    <property type="entry name" value="TAIL-SPECIFIC PROTEASE"/>
    <property type="match status" value="1"/>
</dbReference>
<dbReference type="Pfam" id="PF22694">
    <property type="entry name" value="CtpB_N-like"/>
    <property type="match status" value="1"/>
</dbReference>